<protein>
    <recommendedName>
        <fullName evidence="14">Olfactory receptor</fullName>
    </recommendedName>
</protein>
<dbReference type="PRINTS" id="PR00237">
    <property type="entry name" value="GPCRRHODOPSN"/>
</dbReference>
<dbReference type="PRINTS" id="PR00245">
    <property type="entry name" value="OLFACTORYR"/>
</dbReference>
<evidence type="ECO:0000256" key="14">
    <source>
        <dbReference type="RuleBase" id="RU363047"/>
    </source>
</evidence>
<dbReference type="InterPro" id="IPR000276">
    <property type="entry name" value="GPCR_Rhodpsn"/>
</dbReference>
<dbReference type="PROSITE" id="PS50262">
    <property type="entry name" value="G_PROTEIN_RECEP_F1_2"/>
    <property type="match status" value="1"/>
</dbReference>
<feature type="transmembrane region" description="Helical" evidence="14">
    <location>
        <begin position="193"/>
        <end position="220"/>
    </location>
</feature>
<dbReference type="PANTHER" id="PTHR24242:SF253">
    <property type="entry name" value="OLFACTORY RECEPTOR-RELATED"/>
    <property type="match status" value="1"/>
</dbReference>
<evidence type="ECO:0000256" key="6">
    <source>
        <dbReference type="ARBA" id="ARBA00022989"/>
    </source>
</evidence>
<evidence type="ECO:0000256" key="12">
    <source>
        <dbReference type="ARBA" id="ARBA00023224"/>
    </source>
</evidence>
<feature type="transmembrane region" description="Helical" evidence="14">
    <location>
        <begin position="139"/>
        <end position="162"/>
    </location>
</feature>
<comment type="caution">
    <text evidence="16">The sequence shown here is derived from an EMBL/GenBank/DDBJ whole genome shotgun (WGS) entry which is preliminary data.</text>
</comment>
<comment type="similarity">
    <text evidence="13">Belongs to the G-protein coupled receptor 1 family.</text>
</comment>
<dbReference type="PANTHER" id="PTHR24242">
    <property type="entry name" value="G-PROTEIN COUPLED RECEPTOR"/>
    <property type="match status" value="1"/>
</dbReference>
<evidence type="ECO:0000256" key="4">
    <source>
        <dbReference type="ARBA" id="ARBA00022692"/>
    </source>
</evidence>
<keyword evidence="10 13" id="KW-0675">Receptor</keyword>
<dbReference type="PROSITE" id="PS00237">
    <property type="entry name" value="G_PROTEIN_RECEP_F1_1"/>
    <property type="match status" value="1"/>
</dbReference>
<dbReference type="Gene3D" id="1.20.1070.10">
    <property type="entry name" value="Rhodopsin 7-helix transmembrane proteins"/>
    <property type="match status" value="1"/>
</dbReference>
<dbReference type="AlphaFoldDB" id="A0AAV6ZK81"/>
<evidence type="ECO:0000313" key="17">
    <source>
        <dbReference type="Proteomes" id="UP000824782"/>
    </source>
</evidence>
<dbReference type="Proteomes" id="UP000824782">
    <property type="component" value="Unassembled WGS sequence"/>
</dbReference>
<evidence type="ECO:0000256" key="1">
    <source>
        <dbReference type="ARBA" id="ARBA00004651"/>
    </source>
</evidence>
<feature type="transmembrane region" description="Helical" evidence="14">
    <location>
        <begin position="272"/>
        <end position="291"/>
    </location>
</feature>
<dbReference type="SUPFAM" id="SSF81321">
    <property type="entry name" value="Family A G protein-coupled receptor-like"/>
    <property type="match status" value="1"/>
</dbReference>
<evidence type="ECO:0000256" key="11">
    <source>
        <dbReference type="ARBA" id="ARBA00023180"/>
    </source>
</evidence>
<comment type="subcellular location">
    <subcellularLocation>
        <location evidence="1 14">Cell membrane</location>
        <topology evidence="1 14">Multi-pass membrane protein</topology>
    </subcellularLocation>
</comment>
<dbReference type="InterPro" id="IPR000725">
    <property type="entry name" value="Olfact_rcpt"/>
</dbReference>
<dbReference type="Pfam" id="PF13853">
    <property type="entry name" value="7tm_4"/>
    <property type="match status" value="1"/>
</dbReference>
<feature type="domain" description="G-protein coupled receptors family 1 profile" evidence="15">
    <location>
        <begin position="40"/>
        <end position="289"/>
    </location>
</feature>
<gene>
    <name evidence="16" type="ORF">GDO81_030248</name>
</gene>
<evidence type="ECO:0000256" key="3">
    <source>
        <dbReference type="ARBA" id="ARBA00022606"/>
    </source>
</evidence>
<sequence>MGSNQTDMIQFYLLGFSEIRSLQILVFWTLTFVYVATVVGNGLIIALIFVSHPLRCPMYFFLSHLSACDILISTNVVPNTLKLLLHSGSLVSIQSCFTQLYFFGASAIIECCLLSIMSYDRYLAICDPLHYSSIMNLRLPYYLATWSWCMGFGVALITYFLLLTIDFCGPATIDHFFCDLPPLLKISCSDSSVIVIAVSLVAIVIGLLQFVFVVISYIFIFHSILRISTTVGRNKAFSTCSAHLSVVCAYYGSLIAINIVPSEDYSLNLKKVLSLLNTVVTPLFNPIIYSLRNKDIQEAIYRGIHQAKVSKNCW</sequence>
<keyword evidence="4 13" id="KW-0812">Transmembrane</keyword>
<evidence type="ECO:0000313" key="16">
    <source>
        <dbReference type="EMBL" id="KAG8546608.1"/>
    </source>
</evidence>
<reference evidence="16" key="1">
    <citation type="thesis" date="2020" institute="ProQuest LLC" country="789 East Eisenhower Parkway, Ann Arbor, MI, USA">
        <title>Comparative Genomics and Chromosome Evolution.</title>
        <authorList>
            <person name="Mudd A.B."/>
        </authorList>
    </citation>
    <scope>NUCLEOTIDE SEQUENCE</scope>
    <source>
        <strain evidence="16">237g6f4</strain>
        <tissue evidence="16">Blood</tissue>
    </source>
</reference>
<keyword evidence="17" id="KW-1185">Reference proteome</keyword>
<keyword evidence="5 14" id="KW-0552">Olfaction</keyword>
<evidence type="ECO:0000259" key="15">
    <source>
        <dbReference type="PROSITE" id="PS50262"/>
    </source>
</evidence>
<keyword evidence="9" id="KW-1015">Disulfide bond</keyword>
<keyword evidence="3 14" id="KW-0716">Sensory transduction</keyword>
<dbReference type="GO" id="GO:0004984">
    <property type="term" value="F:olfactory receptor activity"/>
    <property type="evidence" value="ECO:0007669"/>
    <property type="project" value="InterPro"/>
</dbReference>
<feature type="transmembrane region" description="Helical" evidence="14">
    <location>
        <begin position="97"/>
        <end position="119"/>
    </location>
</feature>
<keyword evidence="12 13" id="KW-0807">Transducer</keyword>
<evidence type="ECO:0000256" key="8">
    <source>
        <dbReference type="ARBA" id="ARBA00023136"/>
    </source>
</evidence>
<dbReference type="GO" id="GO:0004930">
    <property type="term" value="F:G protein-coupled receptor activity"/>
    <property type="evidence" value="ECO:0007669"/>
    <property type="project" value="UniProtKB-KW"/>
</dbReference>
<feature type="transmembrane region" description="Helical" evidence="14">
    <location>
        <begin position="25"/>
        <end position="50"/>
    </location>
</feature>
<keyword evidence="6 14" id="KW-1133">Transmembrane helix</keyword>
<dbReference type="EMBL" id="WNYA01001010">
    <property type="protein sequence ID" value="KAG8546608.1"/>
    <property type="molecule type" value="Genomic_DNA"/>
</dbReference>
<proteinExistence type="inferred from homology"/>
<dbReference type="FunFam" id="1.20.1070.10:FF:000010">
    <property type="entry name" value="Olfactory receptor"/>
    <property type="match status" value="1"/>
</dbReference>
<keyword evidence="2 14" id="KW-1003">Cell membrane</keyword>
<evidence type="ECO:0000256" key="9">
    <source>
        <dbReference type="ARBA" id="ARBA00023157"/>
    </source>
</evidence>
<dbReference type="InterPro" id="IPR050939">
    <property type="entry name" value="Olfactory_GPCR1"/>
</dbReference>
<keyword evidence="8 14" id="KW-0472">Membrane</keyword>
<name>A0AAV6ZK81_ENGPU</name>
<keyword evidence="11" id="KW-0325">Glycoprotein</keyword>
<dbReference type="InterPro" id="IPR017452">
    <property type="entry name" value="GPCR_Rhodpsn_7TM"/>
</dbReference>
<keyword evidence="7 13" id="KW-0297">G-protein coupled receptor</keyword>
<evidence type="ECO:0000256" key="5">
    <source>
        <dbReference type="ARBA" id="ARBA00022725"/>
    </source>
</evidence>
<dbReference type="GO" id="GO:0005886">
    <property type="term" value="C:plasma membrane"/>
    <property type="evidence" value="ECO:0007669"/>
    <property type="project" value="UniProtKB-SubCell"/>
</dbReference>
<feature type="transmembrane region" description="Helical" evidence="14">
    <location>
        <begin position="241"/>
        <end position="260"/>
    </location>
</feature>
<evidence type="ECO:0000256" key="2">
    <source>
        <dbReference type="ARBA" id="ARBA00022475"/>
    </source>
</evidence>
<evidence type="ECO:0000256" key="13">
    <source>
        <dbReference type="RuleBase" id="RU000688"/>
    </source>
</evidence>
<evidence type="ECO:0000256" key="7">
    <source>
        <dbReference type="ARBA" id="ARBA00023040"/>
    </source>
</evidence>
<evidence type="ECO:0000256" key="10">
    <source>
        <dbReference type="ARBA" id="ARBA00023170"/>
    </source>
</evidence>
<organism evidence="16 17">
    <name type="scientific">Engystomops pustulosus</name>
    <name type="common">Tungara frog</name>
    <name type="synonym">Physalaemus pustulosus</name>
    <dbReference type="NCBI Taxonomy" id="76066"/>
    <lineage>
        <taxon>Eukaryota</taxon>
        <taxon>Metazoa</taxon>
        <taxon>Chordata</taxon>
        <taxon>Craniata</taxon>
        <taxon>Vertebrata</taxon>
        <taxon>Euteleostomi</taxon>
        <taxon>Amphibia</taxon>
        <taxon>Batrachia</taxon>
        <taxon>Anura</taxon>
        <taxon>Neobatrachia</taxon>
        <taxon>Hyloidea</taxon>
        <taxon>Leptodactylidae</taxon>
        <taxon>Leiuperinae</taxon>
        <taxon>Engystomops</taxon>
    </lineage>
</organism>
<accession>A0AAV6ZK81</accession>